<keyword evidence="4" id="KW-0805">Transcription regulation</keyword>
<protein>
    <submittedName>
        <fullName evidence="8">Uncharacterized protein</fullName>
    </submittedName>
</protein>
<feature type="compositionally biased region" description="Basic residues" evidence="7">
    <location>
        <begin position="133"/>
        <end position="150"/>
    </location>
</feature>
<evidence type="ECO:0000256" key="6">
    <source>
        <dbReference type="PROSITE-ProRule" id="PRU00094"/>
    </source>
</evidence>
<evidence type="ECO:0000313" key="9">
    <source>
        <dbReference type="Proteomes" id="UP000760494"/>
    </source>
</evidence>
<dbReference type="AlphaFoldDB" id="A0A2H3SJN0"/>
<name>A0A2H3SJN0_FUSFU</name>
<comment type="caution">
    <text evidence="8">The sequence shown here is derived from an EMBL/GenBank/DDBJ whole genome shotgun (WGS) entry which is preliminary data.</text>
</comment>
<sequence>MYYSLIPTTIPCLSPLSKPIDATIRCTPPRCLHRCASRKRAKSSSKSPTRRSKHERLRLRCGNPSSECVGHSLGNVTVFQTPALASALTNETGSPHGKCHTDAPYYLHRQQNSSHSVPHADKAMGKSEGLGVSHKKSRRQRLMPKHKHRQRQDLRFRQANSFLPVNRSCTSCRTEETPQWREGLAGPGTLCNFCGLMYAKRQQKHHDAPSSHCFSSD</sequence>
<keyword evidence="1" id="KW-0479">Metal-binding</keyword>
<evidence type="ECO:0000256" key="2">
    <source>
        <dbReference type="ARBA" id="ARBA00022771"/>
    </source>
</evidence>
<dbReference type="GO" id="GO:0006355">
    <property type="term" value="P:regulation of DNA-templated transcription"/>
    <property type="evidence" value="ECO:0007669"/>
    <property type="project" value="InterPro"/>
</dbReference>
<dbReference type="PANTHER" id="PTHR47172:SF24">
    <property type="entry name" value="GATA ZINC FINGER DOMAIN-CONTAINING PROTEIN 14-RELATED"/>
    <property type="match status" value="1"/>
</dbReference>
<evidence type="ECO:0000256" key="3">
    <source>
        <dbReference type="ARBA" id="ARBA00022833"/>
    </source>
</evidence>
<keyword evidence="3" id="KW-0862">Zinc</keyword>
<dbReference type="Pfam" id="PF00320">
    <property type="entry name" value="GATA"/>
    <property type="match status" value="1"/>
</dbReference>
<dbReference type="GO" id="GO:0043565">
    <property type="term" value="F:sequence-specific DNA binding"/>
    <property type="evidence" value="ECO:0007669"/>
    <property type="project" value="InterPro"/>
</dbReference>
<feature type="region of interest" description="Disordered" evidence="7">
    <location>
        <begin position="37"/>
        <end position="58"/>
    </location>
</feature>
<feature type="region of interest" description="Disordered" evidence="7">
    <location>
        <begin position="111"/>
        <end position="151"/>
    </location>
</feature>
<dbReference type="InterPro" id="IPR000679">
    <property type="entry name" value="Znf_GATA"/>
</dbReference>
<keyword evidence="2 6" id="KW-0863">Zinc-finger</keyword>
<reference evidence="8" key="1">
    <citation type="submission" date="2019-05" db="EMBL/GenBank/DDBJ databases">
        <authorList>
            <person name="Piombo E."/>
        </authorList>
    </citation>
    <scope>NUCLEOTIDE SEQUENCE</scope>
    <source>
        <strain evidence="8">C2S</strain>
    </source>
</reference>
<evidence type="ECO:0000256" key="1">
    <source>
        <dbReference type="ARBA" id="ARBA00022723"/>
    </source>
</evidence>
<dbReference type="PANTHER" id="PTHR47172">
    <property type="entry name" value="OS01G0976800 PROTEIN"/>
    <property type="match status" value="1"/>
</dbReference>
<evidence type="ECO:0000256" key="5">
    <source>
        <dbReference type="ARBA" id="ARBA00023163"/>
    </source>
</evidence>
<accession>A0A2H3SJN0</accession>
<dbReference type="Gene3D" id="3.30.50.10">
    <property type="entry name" value="Erythroid Transcription Factor GATA-1, subunit A"/>
    <property type="match status" value="1"/>
</dbReference>
<dbReference type="InterPro" id="IPR013088">
    <property type="entry name" value="Znf_NHR/GATA"/>
</dbReference>
<organism evidence="8 9">
    <name type="scientific">Fusarium fujikuroi</name>
    <name type="common">Bakanae and foot rot disease fungus</name>
    <name type="synonym">Gibberella fujikuroi</name>
    <dbReference type="NCBI Taxonomy" id="5127"/>
    <lineage>
        <taxon>Eukaryota</taxon>
        <taxon>Fungi</taxon>
        <taxon>Dikarya</taxon>
        <taxon>Ascomycota</taxon>
        <taxon>Pezizomycotina</taxon>
        <taxon>Sordariomycetes</taxon>
        <taxon>Hypocreomycetidae</taxon>
        <taxon>Hypocreales</taxon>
        <taxon>Nectriaceae</taxon>
        <taxon>Fusarium</taxon>
        <taxon>Fusarium fujikuroi species complex</taxon>
    </lineage>
</organism>
<gene>
    <name evidence="8" type="ORF">C2S_2114</name>
</gene>
<dbReference type="SUPFAM" id="SSF57716">
    <property type="entry name" value="Glucocorticoid receptor-like (DNA-binding domain)"/>
    <property type="match status" value="1"/>
</dbReference>
<dbReference type="PROSITE" id="PS50114">
    <property type="entry name" value="GATA_ZN_FINGER_2"/>
    <property type="match status" value="1"/>
</dbReference>
<dbReference type="CDD" id="cd00202">
    <property type="entry name" value="ZnF_GATA"/>
    <property type="match status" value="1"/>
</dbReference>
<dbReference type="SMART" id="SM00401">
    <property type="entry name" value="ZnF_GATA"/>
    <property type="match status" value="1"/>
</dbReference>
<dbReference type="GO" id="GO:0008270">
    <property type="term" value="F:zinc ion binding"/>
    <property type="evidence" value="ECO:0007669"/>
    <property type="project" value="UniProtKB-KW"/>
</dbReference>
<evidence type="ECO:0000313" key="8">
    <source>
        <dbReference type="EMBL" id="VTT77011.1"/>
    </source>
</evidence>
<proteinExistence type="predicted"/>
<evidence type="ECO:0000256" key="4">
    <source>
        <dbReference type="ARBA" id="ARBA00023015"/>
    </source>
</evidence>
<keyword evidence="5" id="KW-0804">Transcription</keyword>
<dbReference type="EMBL" id="CABFJX010000385">
    <property type="protein sequence ID" value="VTT77011.1"/>
    <property type="molecule type" value="Genomic_DNA"/>
</dbReference>
<evidence type="ECO:0000256" key="7">
    <source>
        <dbReference type="SAM" id="MobiDB-lite"/>
    </source>
</evidence>
<dbReference type="Proteomes" id="UP000760494">
    <property type="component" value="Unassembled WGS sequence"/>
</dbReference>